<evidence type="ECO:0008006" key="3">
    <source>
        <dbReference type="Google" id="ProtNLM"/>
    </source>
</evidence>
<comment type="caution">
    <text evidence="1">The sequence shown here is derived from an EMBL/GenBank/DDBJ whole genome shotgun (WGS) entry which is preliminary data.</text>
</comment>
<dbReference type="AlphaFoldDB" id="A0A2M7VGA5"/>
<dbReference type="Proteomes" id="UP000230405">
    <property type="component" value="Unassembled WGS sequence"/>
</dbReference>
<evidence type="ECO:0000313" key="2">
    <source>
        <dbReference type="Proteomes" id="UP000230405"/>
    </source>
</evidence>
<name>A0A2M7VGA5_9BACT</name>
<organism evidence="1 2">
    <name type="scientific">Candidatus Komeilibacteria bacterium CG_4_10_14_0_2_um_filter_37_10</name>
    <dbReference type="NCBI Taxonomy" id="1974470"/>
    <lineage>
        <taxon>Bacteria</taxon>
        <taxon>Candidatus Komeiliibacteriota</taxon>
    </lineage>
</organism>
<accession>A0A2M7VGA5</accession>
<protein>
    <recommendedName>
        <fullName evidence="3">Bro-N domain-containing protein</fullName>
    </recommendedName>
</protein>
<dbReference type="EMBL" id="PFPO01000013">
    <property type="protein sequence ID" value="PIZ99737.1"/>
    <property type="molecule type" value="Genomic_DNA"/>
</dbReference>
<proteinExistence type="predicted"/>
<sequence>MKLVAEDGKLRITDVADVETIFRLLQSVPSPKAEPLKLWLAKVGYERMQETIDPELSISRGHKNWQLMGRSQKWVEQRMLSVETRNKF</sequence>
<gene>
    <name evidence="1" type="ORF">COX77_00665</name>
</gene>
<reference evidence="2" key="1">
    <citation type="submission" date="2017-09" db="EMBL/GenBank/DDBJ databases">
        <title>Depth-based differentiation of microbial function through sediment-hosted aquifers and enrichment of novel symbionts in the deep terrestrial subsurface.</title>
        <authorList>
            <person name="Probst A.J."/>
            <person name="Ladd B."/>
            <person name="Jarett J.K."/>
            <person name="Geller-Mcgrath D.E."/>
            <person name="Sieber C.M.K."/>
            <person name="Emerson J.B."/>
            <person name="Anantharaman K."/>
            <person name="Thomas B.C."/>
            <person name="Malmstrom R."/>
            <person name="Stieglmeier M."/>
            <person name="Klingl A."/>
            <person name="Woyke T."/>
            <person name="Ryan C.M."/>
            <person name="Banfield J.F."/>
        </authorList>
    </citation>
    <scope>NUCLEOTIDE SEQUENCE [LARGE SCALE GENOMIC DNA]</scope>
</reference>
<evidence type="ECO:0000313" key="1">
    <source>
        <dbReference type="EMBL" id="PIZ99737.1"/>
    </source>
</evidence>